<dbReference type="EMBL" id="LJJB01000010">
    <property type="protein sequence ID" value="KQL46813.1"/>
    <property type="molecule type" value="Genomic_DNA"/>
</dbReference>
<evidence type="ECO:0000313" key="2">
    <source>
        <dbReference type="Proteomes" id="UP000051063"/>
    </source>
</evidence>
<evidence type="ECO:0008006" key="3">
    <source>
        <dbReference type="Google" id="ProtNLM"/>
    </source>
</evidence>
<comment type="caution">
    <text evidence="1">The sequence shown here is derived from an EMBL/GenBank/DDBJ whole genome shotgun (WGS) entry which is preliminary data.</text>
</comment>
<dbReference type="Pfam" id="PF07609">
    <property type="entry name" value="DUF1572"/>
    <property type="match status" value="1"/>
</dbReference>
<dbReference type="InterPro" id="IPR034660">
    <property type="entry name" value="DinB/YfiT-like"/>
</dbReference>
<dbReference type="InterPro" id="IPR011466">
    <property type="entry name" value="DUF1572"/>
</dbReference>
<dbReference type="Proteomes" id="UP000051063">
    <property type="component" value="Unassembled WGS sequence"/>
</dbReference>
<gene>
    <name evidence="1" type="ORF">AN963_18105</name>
</gene>
<name>A0ABR5N861_BRECH</name>
<reference evidence="1 2" key="1">
    <citation type="submission" date="2015-09" db="EMBL/GenBank/DDBJ databases">
        <title>Genome sequencing project for genomic taxonomy and phylogenomics of Bacillus-like bacteria.</title>
        <authorList>
            <person name="Liu B."/>
            <person name="Wang J."/>
            <person name="Zhu Y."/>
            <person name="Liu G."/>
            <person name="Chen Q."/>
            <person name="Chen Z."/>
            <person name="Lan J."/>
            <person name="Che J."/>
            <person name="Ge C."/>
            <person name="Shi H."/>
            <person name="Pan Z."/>
            <person name="Liu X."/>
        </authorList>
    </citation>
    <scope>NUCLEOTIDE SEQUENCE [LARGE SCALE GENOMIC DNA]</scope>
    <source>
        <strain evidence="1 2">DSM 8552</strain>
    </source>
</reference>
<organism evidence="1 2">
    <name type="scientific">Brevibacillus choshinensis</name>
    <dbReference type="NCBI Taxonomy" id="54911"/>
    <lineage>
        <taxon>Bacteria</taxon>
        <taxon>Bacillati</taxon>
        <taxon>Bacillota</taxon>
        <taxon>Bacilli</taxon>
        <taxon>Bacillales</taxon>
        <taxon>Paenibacillaceae</taxon>
        <taxon>Brevibacillus</taxon>
    </lineage>
</organism>
<dbReference type="RefSeq" id="WP_055745912.1">
    <property type="nucleotide sequence ID" value="NZ_LJJB01000010.1"/>
</dbReference>
<proteinExistence type="predicted"/>
<keyword evidence="2" id="KW-1185">Reference proteome</keyword>
<evidence type="ECO:0000313" key="1">
    <source>
        <dbReference type="EMBL" id="KQL46813.1"/>
    </source>
</evidence>
<dbReference type="SUPFAM" id="SSF109854">
    <property type="entry name" value="DinB/YfiT-like putative metalloenzymes"/>
    <property type="match status" value="1"/>
</dbReference>
<protein>
    <recommendedName>
        <fullName evidence="3">Damage-inducible protein DinB</fullName>
    </recommendedName>
</protein>
<sequence>MHLFYKQTLNLLDTELDRIKKALDRLPEELVWKKGRESTNSIGNLCLHLAGNEYQNVVSAIGGKPFVRERSAEFLAEGTYSSEELYDHLFRVREQSRKEIERLSEEDFHREVTIVYPPGAGIASYQKTILEILYHTTSHYSYHTGQIVYMTRLLQDGDERLLRWKH</sequence>
<dbReference type="Gene3D" id="1.20.120.450">
    <property type="entry name" value="dinb family like domain"/>
    <property type="match status" value="1"/>
</dbReference>
<accession>A0ABR5N861</accession>